<proteinExistence type="predicted"/>
<protein>
    <recommendedName>
        <fullName evidence="3">DUF2170 domain-containing protein</fullName>
    </recommendedName>
</protein>
<reference evidence="1 2" key="1">
    <citation type="submission" date="2017-03" db="EMBL/GenBank/DDBJ databases">
        <authorList>
            <person name="Afonso C.L."/>
            <person name="Miller P.J."/>
            <person name="Scott M.A."/>
            <person name="Spackman E."/>
            <person name="Goraichik I."/>
            <person name="Dimitrov K.M."/>
            <person name="Suarez D.L."/>
            <person name="Swayne D.E."/>
        </authorList>
    </citation>
    <scope>NUCLEOTIDE SEQUENCE [LARGE SCALE GENOMIC DNA]</scope>
    <source>
        <strain evidence="1">SB41UT1</strain>
    </source>
</reference>
<evidence type="ECO:0000313" key="1">
    <source>
        <dbReference type="EMBL" id="SMA50755.1"/>
    </source>
</evidence>
<keyword evidence="2" id="KW-1185">Reference proteome</keyword>
<accession>A0A1X7AR92</accession>
<evidence type="ECO:0000313" key="2">
    <source>
        <dbReference type="Proteomes" id="UP000196573"/>
    </source>
</evidence>
<dbReference type="EMBL" id="FWPT01000016">
    <property type="protein sequence ID" value="SMA50755.1"/>
    <property type="molecule type" value="Genomic_DNA"/>
</dbReference>
<sequence>MVKQKKNSQYVASFRSRQAMLGLVKKEVWIYPEHSAYIKTIENNLKATRSAAAIMNGQNQWTASSLLDALLEHCQSPDEDMQVSAIDGSECLSVVMPEQGDLELFISVSGEQILVETFLFPEEAVSDKAALNAEILRTHKLFPLSTISVERLENGQEFYAAFGALSSSSLFNSILTEIEMLAINAINMTEAYGSYLTVAAKEPALA</sequence>
<evidence type="ECO:0008006" key="3">
    <source>
        <dbReference type="Google" id="ProtNLM"/>
    </source>
</evidence>
<organism evidence="1 2">
    <name type="scientific">Parendozoicomonas haliclonae</name>
    <dbReference type="NCBI Taxonomy" id="1960125"/>
    <lineage>
        <taxon>Bacteria</taxon>
        <taxon>Pseudomonadati</taxon>
        <taxon>Pseudomonadota</taxon>
        <taxon>Gammaproteobacteria</taxon>
        <taxon>Oceanospirillales</taxon>
        <taxon>Endozoicomonadaceae</taxon>
        <taxon>Parendozoicomonas</taxon>
    </lineage>
</organism>
<name>A0A1X7AR92_9GAMM</name>
<gene>
    <name evidence="1" type="ORF">EHSB41UT_04572</name>
</gene>
<dbReference type="Pfam" id="PF09938">
    <property type="entry name" value="DUF2170"/>
    <property type="match status" value="1"/>
</dbReference>
<dbReference type="Proteomes" id="UP000196573">
    <property type="component" value="Unassembled WGS sequence"/>
</dbReference>
<dbReference type="AlphaFoldDB" id="A0A1X7AR92"/>
<dbReference type="InterPro" id="IPR019231">
    <property type="entry name" value="DUF2170"/>
</dbReference>